<gene>
    <name evidence="1" type="ORF">NTEN_LOCUS11069</name>
</gene>
<name>A0A6H5GQ23_9HEMI</name>
<reference evidence="1 2" key="1">
    <citation type="submission" date="2020-02" db="EMBL/GenBank/DDBJ databases">
        <authorList>
            <person name="Ferguson B K."/>
        </authorList>
    </citation>
    <scope>NUCLEOTIDE SEQUENCE [LARGE SCALE GENOMIC DNA]</scope>
</reference>
<protein>
    <submittedName>
        <fullName evidence="1">Uncharacterized protein</fullName>
    </submittedName>
</protein>
<evidence type="ECO:0000313" key="1">
    <source>
        <dbReference type="EMBL" id="CAB0005592.1"/>
    </source>
</evidence>
<dbReference type="AlphaFoldDB" id="A0A6H5GQ23"/>
<feature type="non-terminal residue" evidence="1">
    <location>
        <position position="55"/>
    </location>
</feature>
<keyword evidence="2" id="KW-1185">Reference proteome</keyword>
<dbReference type="Proteomes" id="UP000479000">
    <property type="component" value="Unassembled WGS sequence"/>
</dbReference>
<sequence>MRNTGSYITGAFAALEVPAGRPGGLPFSSRGGAVHQTRSSEASWQQLKLQLLLNR</sequence>
<evidence type="ECO:0000313" key="2">
    <source>
        <dbReference type="Proteomes" id="UP000479000"/>
    </source>
</evidence>
<proteinExistence type="predicted"/>
<accession>A0A6H5GQ23</accession>
<organism evidence="1 2">
    <name type="scientific">Nesidiocoris tenuis</name>
    <dbReference type="NCBI Taxonomy" id="355587"/>
    <lineage>
        <taxon>Eukaryota</taxon>
        <taxon>Metazoa</taxon>
        <taxon>Ecdysozoa</taxon>
        <taxon>Arthropoda</taxon>
        <taxon>Hexapoda</taxon>
        <taxon>Insecta</taxon>
        <taxon>Pterygota</taxon>
        <taxon>Neoptera</taxon>
        <taxon>Paraneoptera</taxon>
        <taxon>Hemiptera</taxon>
        <taxon>Heteroptera</taxon>
        <taxon>Panheteroptera</taxon>
        <taxon>Cimicomorpha</taxon>
        <taxon>Miridae</taxon>
        <taxon>Dicyphina</taxon>
        <taxon>Nesidiocoris</taxon>
    </lineage>
</organism>
<dbReference type="EMBL" id="CADCXU010016562">
    <property type="protein sequence ID" value="CAB0005592.1"/>
    <property type="molecule type" value="Genomic_DNA"/>
</dbReference>